<dbReference type="EMBL" id="JBBMEW010000018">
    <property type="protein sequence ID" value="MEQ2528444.1"/>
    <property type="molecule type" value="Genomic_DNA"/>
</dbReference>
<reference evidence="1" key="1">
    <citation type="submission" date="2024-03" db="EMBL/GenBank/DDBJ databases">
        <title>Human intestinal bacterial collection.</title>
        <authorList>
            <person name="Pauvert C."/>
            <person name="Hitch T.C.A."/>
            <person name="Clavel T."/>
        </authorList>
    </citation>
    <scope>NUCLEOTIDE SEQUENCE</scope>
    <source>
        <strain evidence="1">CLA-AA-H227</strain>
    </source>
</reference>
<name>A0ACC6SHA5_9BACI</name>
<organism evidence="1 2">
    <name type="scientific">Robertmurraya yapensis</name>
    <name type="common">ex Hitch et al 2024</name>
    <dbReference type="NCBI Taxonomy" id="3133160"/>
    <lineage>
        <taxon>Bacteria</taxon>
        <taxon>Bacillati</taxon>
        <taxon>Bacillota</taxon>
        <taxon>Bacilli</taxon>
        <taxon>Bacillales</taxon>
        <taxon>Bacillaceae</taxon>
        <taxon>Robertmurraya</taxon>
    </lineage>
</organism>
<proteinExistence type="predicted"/>
<evidence type="ECO:0000313" key="2">
    <source>
        <dbReference type="Proteomes" id="UP001439875"/>
    </source>
</evidence>
<evidence type="ECO:0000313" key="1">
    <source>
        <dbReference type="EMBL" id="MEQ2528444.1"/>
    </source>
</evidence>
<accession>A0ACC6SHA5</accession>
<protein>
    <submittedName>
        <fullName evidence="1">Uncharacterized protein</fullName>
    </submittedName>
</protein>
<dbReference type="Proteomes" id="UP001439875">
    <property type="component" value="Unassembled WGS sequence"/>
</dbReference>
<keyword evidence="2" id="KW-1185">Reference proteome</keyword>
<comment type="caution">
    <text evidence="1">The sequence shown here is derived from an EMBL/GenBank/DDBJ whole genome shotgun (WGS) entry which is preliminary data.</text>
</comment>
<sequence>MNRFLTLILAFFLFVVLSIPTSAQQFEYPANLEKSFVNANMFYQQMEKNEYREYKDATYSVRRKMSYKEIPDAIMTFEKKTGRYFGQSKQELAPSIHPERQVYFFASFVQTKDKEYWKHTIIDAETKRPLEGGNSYHSYENPYR</sequence>
<gene>
    <name evidence="1" type="ORF">WMO40_17300</name>
</gene>